<keyword evidence="3" id="KW-1185">Reference proteome</keyword>
<evidence type="ECO:0000313" key="2">
    <source>
        <dbReference type="EMBL" id="MCH93243.1"/>
    </source>
</evidence>
<dbReference type="EMBL" id="LXQA010024483">
    <property type="protein sequence ID" value="MCH93243.1"/>
    <property type="molecule type" value="Genomic_DNA"/>
</dbReference>
<keyword evidence="1" id="KW-1133">Transmembrane helix</keyword>
<evidence type="ECO:0000313" key="3">
    <source>
        <dbReference type="Proteomes" id="UP000265520"/>
    </source>
</evidence>
<feature type="transmembrane region" description="Helical" evidence="1">
    <location>
        <begin position="6"/>
        <end position="29"/>
    </location>
</feature>
<accession>A0A392N0X9</accession>
<protein>
    <submittedName>
        <fullName evidence="2">Uncharacterized protein</fullName>
    </submittedName>
</protein>
<keyword evidence="1" id="KW-0812">Transmembrane</keyword>
<sequence>VAVVVILACFAGIRALIPFFILCPMVLVFCDWRNKVWARCPWTLWACVAVEAWTEHGF</sequence>
<reference evidence="2 3" key="1">
    <citation type="journal article" date="2018" name="Front. Plant Sci.">
        <title>Red Clover (Trifolium pratense) and Zigzag Clover (T. medium) - A Picture of Genomic Similarities and Differences.</title>
        <authorList>
            <person name="Dluhosova J."/>
            <person name="Istvanek J."/>
            <person name="Nedelnik J."/>
            <person name="Repkova J."/>
        </authorList>
    </citation>
    <scope>NUCLEOTIDE SEQUENCE [LARGE SCALE GENOMIC DNA]</scope>
    <source>
        <strain evidence="3">cv. 10/8</strain>
        <tissue evidence="2">Leaf</tissue>
    </source>
</reference>
<name>A0A392N0X9_9FABA</name>
<dbReference type="Proteomes" id="UP000265520">
    <property type="component" value="Unassembled WGS sequence"/>
</dbReference>
<evidence type="ECO:0000256" key="1">
    <source>
        <dbReference type="SAM" id="Phobius"/>
    </source>
</evidence>
<organism evidence="2 3">
    <name type="scientific">Trifolium medium</name>
    <dbReference type="NCBI Taxonomy" id="97028"/>
    <lineage>
        <taxon>Eukaryota</taxon>
        <taxon>Viridiplantae</taxon>
        <taxon>Streptophyta</taxon>
        <taxon>Embryophyta</taxon>
        <taxon>Tracheophyta</taxon>
        <taxon>Spermatophyta</taxon>
        <taxon>Magnoliopsida</taxon>
        <taxon>eudicotyledons</taxon>
        <taxon>Gunneridae</taxon>
        <taxon>Pentapetalae</taxon>
        <taxon>rosids</taxon>
        <taxon>fabids</taxon>
        <taxon>Fabales</taxon>
        <taxon>Fabaceae</taxon>
        <taxon>Papilionoideae</taxon>
        <taxon>50 kb inversion clade</taxon>
        <taxon>NPAAA clade</taxon>
        <taxon>Hologalegina</taxon>
        <taxon>IRL clade</taxon>
        <taxon>Trifolieae</taxon>
        <taxon>Trifolium</taxon>
    </lineage>
</organism>
<dbReference type="AlphaFoldDB" id="A0A392N0X9"/>
<feature type="non-terminal residue" evidence="2">
    <location>
        <position position="1"/>
    </location>
</feature>
<comment type="caution">
    <text evidence="2">The sequence shown here is derived from an EMBL/GenBank/DDBJ whole genome shotgun (WGS) entry which is preliminary data.</text>
</comment>
<keyword evidence="1" id="KW-0472">Membrane</keyword>
<proteinExistence type="predicted"/>